<proteinExistence type="predicted"/>
<accession>A0A8J5ZFG3</accession>
<dbReference type="Proteomes" id="UP000701853">
    <property type="component" value="Chromosome 3"/>
</dbReference>
<evidence type="ECO:0000313" key="2">
    <source>
        <dbReference type="Proteomes" id="UP000701853"/>
    </source>
</evidence>
<reference evidence="1 2" key="1">
    <citation type="journal article" date="2021" name="bioRxiv">
        <title>The Gossypium anomalum genome as a resource for cotton improvement and evolutionary analysis of hybrid incompatibility.</title>
        <authorList>
            <person name="Grover C.E."/>
            <person name="Yuan D."/>
            <person name="Arick M.A."/>
            <person name="Miller E.R."/>
            <person name="Hu G."/>
            <person name="Peterson D.G."/>
            <person name="Wendel J.F."/>
            <person name="Udall J.A."/>
        </authorList>
    </citation>
    <scope>NUCLEOTIDE SEQUENCE [LARGE SCALE GENOMIC DNA]</scope>
    <source>
        <strain evidence="1">JFW-Udall</strain>
        <tissue evidence="1">Leaf</tissue>
    </source>
</reference>
<sequence length="180" mass="21403">MSTTHATFTDQVKLWNKEVYGHIIHRKYLLKKKLDNVQKVELKIREELESVLHNEELLWRQKAKCDWLIFGDHNTRFFHRRTLQRRKHNRIVALKNQAGEWVMDKGKLKQEMIKFYKKLYVEQSKGTGSHGCGTFQPLEQEEIQFLNRPISDEEIKKAFFDMALLKTPGSDGVHAIFYQS</sequence>
<dbReference type="OrthoDB" id="1002559at2759"/>
<organism evidence="1 2">
    <name type="scientific">Gossypium anomalum</name>
    <dbReference type="NCBI Taxonomy" id="47600"/>
    <lineage>
        <taxon>Eukaryota</taxon>
        <taxon>Viridiplantae</taxon>
        <taxon>Streptophyta</taxon>
        <taxon>Embryophyta</taxon>
        <taxon>Tracheophyta</taxon>
        <taxon>Spermatophyta</taxon>
        <taxon>Magnoliopsida</taxon>
        <taxon>eudicotyledons</taxon>
        <taxon>Gunneridae</taxon>
        <taxon>Pentapetalae</taxon>
        <taxon>rosids</taxon>
        <taxon>malvids</taxon>
        <taxon>Malvales</taxon>
        <taxon>Malvaceae</taxon>
        <taxon>Malvoideae</taxon>
        <taxon>Gossypium</taxon>
    </lineage>
</organism>
<evidence type="ECO:0000313" key="1">
    <source>
        <dbReference type="EMBL" id="KAG8498826.1"/>
    </source>
</evidence>
<keyword evidence="2" id="KW-1185">Reference proteome</keyword>
<protein>
    <recommendedName>
        <fullName evidence="3">Transposon TX1</fullName>
    </recommendedName>
</protein>
<gene>
    <name evidence="1" type="ORF">CXB51_005702</name>
</gene>
<evidence type="ECO:0008006" key="3">
    <source>
        <dbReference type="Google" id="ProtNLM"/>
    </source>
</evidence>
<dbReference type="EMBL" id="JAHUZN010000003">
    <property type="protein sequence ID" value="KAG8498826.1"/>
    <property type="molecule type" value="Genomic_DNA"/>
</dbReference>
<comment type="caution">
    <text evidence="1">The sequence shown here is derived from an EMBL/GenBank/DDBJ whole genome shotgun (WGS) entry which is preliminary data.</text>
</comment>
<dbReference type="AlphaFoldDB" id="A0A8J5ZFG3"/>
<name>A0A8J5ZFG3_9ROSI</name>